<evidence type="ECO:0000313" key="1">
    <source>
        <dbReference type="EMBL" id="MBN4068512.1"/>
    </source>
</evidence>
<evidence type="ECO:0008006" key="3">
    <source>
        <dbReference type="Google" id="ProtNLM"/>
    </source>
</evidence>
<dbReference type="EMBL" id="JAFITO010000020">
    <property type="protein sequence ID" value="MBN4068512.1"/>
    <property type="molecule type" value="Genomic_DNA"/>
</dbReference>
<gene>
    <name evidence="1" type="ORF">JYU06_03205</name>
</gene>
<protein>
    <recommendedName>
        <fullName evidence="3">Acetyltransferase</fullName>
    </recommendedName>
</protein>
<dbReference type="InterPro" id="IPR011004">
    <property type="entry name" value="Trimer_LpxA-like_sf"/>
</dbReference>
<reference evidence="1 2" key="1">
    <citation type="submission" date="2021-02" db="EMBL/GenBank/DDBJ databases">
        <title>Activity-based single-cell genomes from oceanic crustal fluid captures similar information to metagenomic and metatranscriptomic surveys with orders of magnitude less sampling.</title>
        <authorList>
            <person name="D'Angelo T.S."/>
            <person name="Orcutt B.N."/>
        </authorList>
    </citation>
    <scope>NUCLEOTIDE SEQUENCE [LARGE SCALE GENOMIC DNA]</scope>
    <source>
        <strain evidence="1">AH-315-G02</strain>
    </source>
</reference>
<proteinExistence type="predicted"/>
<accession>A0ABS3AU68</accession>
<name>A0ABS3AU68_9BACT</name>
<dbReference type="Gene3D" id="2.160.10.10">
    <property type="entry name" value="Hexapeptide repeat proteins"/>
    <property type="match status" value="1"/>
</dbReference>
<organism evidence="1 2">
    <name type="scientific">Desulfotalea psychrophila</name>
    <dbReference type="NCBI Taxonomy" id="84980"/>
    <lineage>
        <taxon>Bacteria</taxon>
        <taxon>Pseudomonadati</taxon>
        <taxon>Thermodesulfobacteriota</taxon>
        <taxon>Desulfobulbia</taxon>
        <taxon>Desulfobulbales</taxon>
        <taxon>Desulfocapsaceae</taxon>
        <taxon>Desulfotalea</taxon>
    </lineage>
</organism>
<evidence type="ECO:0000313" key="2">
    <source>
        <dbReference type="Proteomes" id="UP000717534"/>
    </source>
</evidence>
<keyword evidence="2" id="KW-1185">Reference proteome</keyword>
<dbReference type="SUPFAM" id="SSF51161">
    <property type="entry name" value="Trimeric LpxA-like enzymes"/>
    <property type="match status" value="1"/>
</dbReference>
<comment type="caution">
    <text evidence="1">The sequence shown here is derived from an EMBL/GenBank/DDBJ whole genome shotgun (WGS) entry which is preliminary data.</text>
</comment>
<sequence>MQTGKLNISQNRSSAKYNKKEILLRILWGLCSPLFRHSPRPLFGWRCFLLRSFGARIGKQVHIYNSAVIYMPWNLEIGDWSSIGEETFIYNLGKITIGTKATISHRAHLCAGTHDY</sequence>
<dbReference type="Proteomes" id="UP000717534">
    <property type="component" value="Unassembled WGS sequence"/>
</dbReference>